<dbReference type="EMBL" id="AMZH03021282">
    <property type="protein sequence ID" value="RRT38369.1"/>
    <property type="molecule type" value="Genomic_DNA"/>
</dbReference>
<evidence type="ECO:0000313" key="3">
    <source>
        <dbReference type="Proteomes" id="UP000287651"/>
    </source>
</evidence>
<evidence type="ECO:0000313" key="2">
    <source>
        <dbReference type="EMBL" id="RRT38369.1"/>
    </source>
</evidence>
<dbReference type="AlphaFoldDB" id="A0A426XFV2"/>
<name>A0A426XFV2_ENSVE</name>
<gene>
    <name evidence="2" type="ORF">B296_00005945</name>
</gene>
<organism evidence="2 3">
    <name type="scientific">Ensete ventricosum</name>
    <name type="common">Abyssinian banana</name>
    <name type="synonym">Musa ensete</name>
    <dbReference type="NCBI Taxonomy" id="4639"/>
    <lineage>
        <taxon>Eukaryota</taxon>
        <taxon>Viridiplantae</taxon>
        <taxon>Streptophyta</taxon>
        <taxon>Embryophyta</taxon>
        <taxon>Tracheophyta</taxon>
        <taxon>Spermatophyta</taxon>
        <taxon>Magnoliopsida</taxon>
        <taxon>Liliopsida</taxon>
        <taxon>Zingiberales</taxon>
        <taxon>Musaceae</taxon>
        <taxon>Ensete</taxon>
    </lineage>
</organism>
<protein>
    <submittedName>
        <fullName evidence="2">Uncharacterized protein</fullName>
    </submittedName>
</protein>
<proteinExistence type="predicted"/>
<feature type="region of interest" description="Disordered" evidence="1">
    <location>
        <begin position="1"/>
        <end position="20"/>
    </location>
</feature>
<accession>A0A426XFV2</accession>
<sequence>MPAAYKRPPAGVAPMGRSDTRKGYRLPLARAALALSQSAKRWLPVGKAAVAHVGVATVTAQRRQEGLRHFF</sequence>
<comment type="caution">
    <text evidence="2">The sequence shown here is derived from an EMBL/GenBank/DDBJ whole genome shotgun (WGS) entry which is preliminary data.</text>
</comment>
<evidence type="ECO:0000256" key="1">
    <source>
        <dbReference type="SAM" id="MobiDB-lite"/>
    </source>
</evidence>
<reference evidence="2 3" key="1">
    <citation type="journal article" date="2014" name="Agronomy (Basel)">
        <title>A Draft Genome Sequence for Ensete ventricosum, the Drought-Tolerant Tree Against Hunger.</title>
        <authorList>
            <person name="Harrison J."/>
            <person name="Moore K.A."/>
            <person name="Paszkiewicz K."/>
            <person name="Jones T."/>
            <person name="Grant M."/>
            <person name="Ambacheew D."/>
            <person name="Muzemil S."/>
            <person name="Studholme D.J."/>
        </authorList>
    </citation>
    <scope>NUCLEOTIDE SEQUENCE [LARGE SCALE GENOMIC DNA]</scope>
</reference>
<dbReference type="Proteomes" id="UP000287651">
    <property type="component" value="Unassembled WGS sequence"/>
</dbReference>